<dbReference type="GeneID" id="60320829"/>
<feature type="region of interest" description="Disordered" evidence="1">
    <location>
        <begin position="1"/>
        <end position="30"/>
    </location>
</feature>
<dbReference type="RefSeq" id="YP_009949426.1">
    <property type="nucleotide sequence ID" value="NC_051580.1"/>
</dbReference>
<feature type="region of interest" description="Disordered" evidence="1">
    <location>
        <begin position="194"/>
        <end position="217"/>
    </location>
</feature>
<reference evidence="3" key="1">
    <citation type="submission" date="2018-07" db="EMBL/GenBank/DDBJ databases">
        <authorList>
            <person name="Quirk P.G."/>
            <person name="Krulwich T.A."/>
        </authorList>
    </citation>
    <scope>NUCLEOTIDE SEQUENCE [LARGE SCALE GENOMIC DNA]</scope>
</reference>
<organism evidence="2 3">
    <name type="scientific">Mycobacterium phage Thonko</name>
    <dbReference type="NCBI Taxonomy" id="2282910"/>
    <lineage>
        <taxon>Viruses</taxon>
        <taxon>Duplodnaviria</taxon>
        <taxon>Heunggongvirae</taxon>
        <taxon>Uroviricota</taxon>
        <taxon>Caudoviricetes</taxon>
        <taxon>Bclasvirinae</taxon>
        <taxon>Thonkovirus</taxon>
        <taxon>Thonkovirus thonko</taxon>
    </lineage>
</organism>
<dbReference type="EMBL" id="MH632120">
    <property type="protein sequence ID" value="AXN53346.1"/>
    <property type="molecule type" value="Genomic_DNA"/>
</dbReference>
<name>A0A346FCC1_9CAUD</name>
<feature type="compositionally biased region" description="Basic and acidic residues" evidence="1">
    <location>
        <begin position="197"/>
        <end position="208"/>
    </location>
</feature>
<evidence type="ECO:0000256" key="1">
    <source>
        <dbReference type="SAM" id="MobiDB-lite"/>
    </source>
</evidence>
<accession>A0A346FCC1</accession>
<dbReference type="Proteomes" id="UP000259812">
    <property type="component" value="Genome"/>
</dbReference>
<gene>
    <name evidence="2" type="primary">75</name>
    <name evidence="2" type="ORF">PBI_THONKO_75</name>
</gene>
<sequence>MTDHTYTEEGNTMSTDERKPEPTCEDMIAPPDPTPAEIAANHNAALAQMRESDNVRMRAIGVIGGWLLDTFDLDPEFDAVDAGIDLIKTLTAADLQTFIGDDLRAHIEAIVKRERARAHYAAPPVAKQPDPTPGVERAAARREVVSRTDGGAEVIEKRSVFLNRDEFAKVADGTYQPGTVPEAHRGVPVWEGGTEGSHTEACDGEPHVGKPCPIDYP</sequence>
<proteinExistence type="predicted"/>
<keyword evidence="3" id="KW-1185">Reference proteome</keyword>
<dbReference type="KEGG" id="vg:60320829"/>
<evidence type="ECO:0000313" key="3">
    <source>
        <dbReference type="Proteomes" id="UP000259812"/>
    </source>
</evidence>
<evidence type="ECO:0000313" key="2">
    <source>
        <dbReference type="EMBL" id="AXN53346.1"/>
    </source>
</evidence>
<protein>
    <submittedName>
        <fullName evidence="2">Uncharacterized protein</fullName>
    </submittedName>
</protein>